<dbReference type="PANTHER" id="PTHR32448">
    <property type="entry name" value="OS08G0158400 PROTEIN"/>
    <property type="match status" value="1"/>
</dbReference>
<dbReference type="Pfam" id="PF01565">
    <property type="entry name" value="FAD_binding_4"/>
    <property type="match status" value="2"/>
</dbReference>
<dbReference type="Gene3D" id="3.30.43.10">
    <property type="entry name" value="Uridine Diphospho-n-acetylenolpyruvylglucosamine Reductase, domain 2"/>
    <property type="match status" value="2"/>
</dbReference>
<dbReference type="Gene3D" id="3.40.462.20">
    <property type="match status" value="1"/>
</dbReference>
<keyword evidence="5" id="KW-1185">Reference proteome</keyword>
<comment type="cofactor">
    <cofactor evidence="1">
        <name>FAD</name>
        <dbReference type="ChEBI" id="CHEBI:57692"/>
    </cofactor>
</comment>
<feature type="signal peptide" evidence="2">
    <location>
        <begin position="1"/>
        <end position="31"/>
    </location>
</feature>
<feature type="domain" description="FAD-binding PCMH-type" evidence="3">
    <location>
        <begin position="76"/>
        <end position="250"/>
    </location>
</feature>
<evidence type="ECO:0000313" key="5">
    <source>
        <dbReference type="Proteomes" id="UP001419268"/>
    </source>
</evidence>
<dbReference type="InterPro" id="IPR016166">
    <property type="entry name" value="FAD-bd_PCMH"/>
</dbReference>
<feature type="domain" description="FAD-binding PCMH-type" evidence="3">
    <location>
        <begin position="246"/>
        <end position="431"/>
    </location>
</feature>
<evidence type="ECO:0000256" key="1">
    <source>
        <dbReference type="ARBA" id="ARBA00001974"/>
    </source>
</evidence>
<dbReference type="GO" id="GO:0071949">
    <property type="term" value="F:FAD binding"/>
    <property type="evidence" value="ECO:0007669"/>
    <property type="project" value="InterPro"/>
</dbReference>
<evidence type="ECO:0000259" key="3">
    <source>
        <dbReference type="PROSITE" id="PS51387"/>
    </source>
</evidence>
<dbReference type="InterPro" id="IPR036318">
    <property type="entry name" value="FAD-bd_PCMH-like_sf"/>
</dbReference>
<reference evidence="4 5" key="1">
    <citation type="submission" date="2024-01" db="EMBL/GenBank/DDBJ databases">
        <title>Genome assemblies of Stephania.</title>
        <authorList>
            <person name="Yang L."/>
        </authorList>
    </citation>
    <scope>NUCLEOTIDE SEQUENCE [LARGE SCALE GENOMIC DNA]</scope>
    <source>
        <strain evidence="4">JXDWG</strain>
        <tissue evidence="4">Leaf</tissue>
    </source>
</reference>
<dbReference type="Gene3D" id="3.30.465.10">
    <property type="match status" value="2"/>
</dbReference>
<organism evidence="4 5">
    <name type="scientific">Stephania cephalantha</name>
    <dbReference type="NCBI Taxonomy" id="152367"/>
    <lineage>
        <taxon>Eukaryota</taxon>
        <taxon>Viridiplantae</taxon>
        <taxon>Streptophyta</taxon>
        <taxon>Embryophyta</taxon>
        <taxon>Tracheophyta</taxon>
        <taxon>Spermatophyta</taxon>
        <taxon>Magnoliopsida</taxon>
        <taxon>Ranunculales</taxon>
        <taxon>Menispermaceae</taxon>
        <taxon>Menispermoideae</taxon>
        <taxon>Cissampelideae</taxon>
        <taxon>Stephania</taxon>
    </lineage>
</organism>
<protein>
    <recommendedName>
        <fullName evidence="3">FAD-binding PCMH-type domain-containing protein</fullName>
    </recommendedName>
</protein>
<dbReference type="SUPFAM" id="SSF56176">
    <property type="entry name" value="FAD-binding/transporter-associated domain-like"/>
    <property type="match status" value="2"/>
</dbReference>
<evidence type="ECO:0000256" key="2">
    <source>
        <dbReference type="SAM" id="SignalP"/>
    </source>
</evidence>
<gene>
    <name evidence="4" type="ORF">Scep_024827</name>
</gene>
<feature type="chain" id="PRO_5043028764" description="FAD-binding PCMH-type domain-containing protein" evidence="2">
    <location>
        <begin position="32"/>
        <end position="550"/>
    </location>
</feature>
<comment type="caution">
    <text evidence="4">The sequence shown here is derived from an EMBL/GenBank/DDBJ whole genome shotgun (WGS) entry which is preliminary data.</text>
</comment>
<proteinExistence type="predicted"/>
<dbReference type="InterPro" id="IPR016169">
    <property type="entry name" value="FAD-bd_PCMH_sub2"/>
</dbReference>
<accession>A0AAP0HXG5</accession>
<dbReference type="PROSITE" id="PS51387">
    <property type="entry name" value="FAD_PCMH"/>
    <property type="match status" value="2"/>
</dbReference>
<dbReference type="InterPro" id="IPR006094">
    <property type="entry name" value="Oxid_FAD_bind_N"/>
</dbReference>
<keyword evidence="2" id="KW-0732">Signal</keyword>
<dbReference type="Proteomes" id="UP001419268">
    <property type="component" value="Unassembled WGS sequence"/>
</dbReference>
<evidence type="ECO:0000313" key="4">
    <source>
        <dbReference type="EMBL" id="KAK9101397.1"/>
    </source>
</evidence>
<dbReference type="AlphaFoldDB" id="A0AAP0HXG5"/>
<dbReference type="EMBL" id="JBBNAG010000010">
    <property type="protein sequence ID" value="KAK9101397.1"/>
    <property type="molecule type" value="Genomic_DNA"/>
</dbReference>
<dbReference type="InterPro" id="IPR016167">
    <property type="entry name" value="FAD-bd_PCMH_sub1"/>
</dbReference>
<name>A0AAP0HXG5_9MAGN</name>
<sequence length="550" mass="60230">MESSSSSSFVILSAFTISFFLLTSSPWKALAQQDNFLQCIASHSNQSMPQLYVPKSPSFLSVLQSSIYNLRFTSPATPKPLFIITPNHESQIRAVVVCSKKHGLKITVRSGGHDFEGLSYRANVPFVLIDLVNFRTIDVNIKDNSAWVQAGATLGEVYYRIAEKSPVHGFPAGACPTVGVGGHISGGGFGLMVRKYGMAADHVLDARIINAKGEILDRKTMGEDLFWAIRGGGVTSFGVLLAWKIRSSLPKTTFKAKSDFTRDRFQKLAWKEFGRVVVCSKKHGLKITVRSGGHDFEGLSYRANVPFVLIDLVNFRTIDVNIKDNSAWVQAGATLGEVYYRIAEKSPVHGFPAGACPTVGVGGHISGGGFGLMVRKYGMAADHVLDARIINAKGEILDRKTMGEDLFWAIRGGGVTSFGVLLAWKIRLVPVPPTVTVSTIAKTLEQDATKLVHKWQSVASYGVPDELSIALHVGVVDTGNNNNGTRIGSGRTIQATFTTLFLGPATQLLQVMEKKFPELGMKQEDCKEMRWVESTRRTADFRWNTSRYFA</sequence>